<keyword evidence="4 8" id="KW-0067">ATP-binding</keyword>
<dbReference type="STRING" id="321339.SAMN05444340_11276"/>
<reference evidence="8 9" key="1">
    <citation type="submission" date="2016-10" db="EMBL/GenBank/DDBJ databases">
        <authorList>
            <person name="de Groot N.N."/>
        </authorList>
    </citation>
    <scope>NUCLEOTIDE SEQUENCE [LARGE SCALE GENOMIC DNA]</scope>
    <source>
        <strain evidence="8 9">DSM 26880</strain>
    </source>
</reference>
<evidence type="ECO:0000256" key="1">
    <source>
        <dbReference type="ARBA" id="ARBA00005417"/>
    </source>
</evidence>
<dbReference type="CDD" id="cd03224">
    <property type="entry name" value="ABC_TM1139_LivF_branched"/>
    <property type="match status" value="1"/>
</dbReference>
<dbReference type="Pfam" id="PF00005">
    <property type="entry name" value="ABC_tran"/>
    <property type="match status" value="1"/>
</dbReference>
<dbReference type="SMART" id="SM00382">
    <property type="entry name" value="AAA"/>
    <property type="match status" value="1"/>
</dbReference>
<dbReference type="InterPro" id="IPR027417">
    <property type="entry name" value="P-loop_NTPase"/>
</dbReference>
<proteinExistence type="inferred from homology"/>
<comment type="similarity">
    <text evidence="1">Belongs to the ABC transporter superfamily.</text>
</comment>
<keyword evidence="9" id="KW-1185">Reference proteome</keyword>
<gene>
    <name evidence="8" type="ORF">SAMN05444340_11276</name>
</gene>
<evidence type="ECO:0000256" key="2">
    <source>
        <dbReference type="ARBA" id="ARBA00022448"/>
    </source>
</evidence>
<accession>A0A1H3LDZ9</accession>
<keyword evidence="2" id="KW-0813">Transport</keyword>
<evidence type="ECO:0000256" key="5">
    <source>
        <dbReference type="ARBA" id="ARBA00022970"/>
    </source>
</evidence>
<feature type="compositionally biased region" description="Low complexity" evidence="6">
    <location>
        <begin position="260"/>
        <end position="282"/>
    </location>
</feature>
<dbReference type="InterPro" id="IPR052156">
    <property type="entry name" value="BCAA_Transport_ATP-bd_LivF"/>
</dbReference>
<dbReference type="Gene3D" id="3.40.50.300">
    <property type="entry name" value="P-loop containing nucleotide triphosphate hydrolases"/>
    <property type="match status" value="1"/>
</dbReference>
<dbReference type="AlphaFoldDB" id="A0A1H3LDZ9"/>
<dbReference type="GO" id="GO:0015807">
    <property type="term" value="P:L-amino acid transport"/>
    <property type="evidence" value="ECO:0007669"/>
    <property type="project" value="TreeGrafter"/>
</dbReference>
<sequence>MLELRDVSVSYGKHLALENAALKVGKSEIVVILGANGAGKSTLLKAISGISEGRVTGSVSLGGEHLTGLPAHRIVEAGVALVPEGRGVFGELDVIENLLLGAYATRAQDDQQANLDRVMTLFPRLDERRRQQVRTMSGGEQQMVAIGRAMMSSPEILMLDEPSLGLSPLLSKDLFASLKTVRDAGIGILLVEQNAKASLAVADRGYLLENGHIVHGASAKSLAGDPAVQAAYLGGKAKGIAARPATAASAQPAPRPAAGPSPSDIAAAAVASVRSAPRPASDALEKPARPKQAAAPKPAVTPPARPARPSGAQRSAPVSGQVHGIAIGDLVARASETSRTAARSVRAVEAPEPVIRAGHAAPPPRDLPRLDTDSRDRLSQILTEIEEAAARAEAWRPSRRN</sequence>
<feature type="compositionally biased region" description="Basic and acidic residues" evidence="6">
    <location>
        <begin position="366"/>
        <end position="375"/>
    </location>
</feature>
<dbReference type="RefSeq" id="WP_089884153.1">
    <property type="nucleotide sequence ID" value="NZ_FNPF01000012.1"/>
</dbReference>
<dbReference type="InterPro" id="IPR017871">
    <property type="entry name" value="ABC_transporter-like_CS"/>
</dbReference>
<feature type="domain" description="ABC transporter" evidence="7">
    <location>
        <begin position="2"/>
        <end position="235"/>
    </location>
</feature>
<evidence type="ECO:0000256" key="3">
    <source>
        <dbReference type="ARBA" id="ARBA00022741"/>
    </source>
</evidence>
<dbReference type="PANTHER" id="PTHR43820">
    <property type="entry name" value="HIGH-AFFINITY BRANCHED-CHAIN AMINO ACID TRANSPORT ATP-BINDING PROTEIN LIVF"/>
    <property type="match status" value="1"/>
</dbReference>
<dbReference type="PROSITE" id="PS50893">
    <property type="entry name" value="ABC_TRANSPORTER_2"/>
    <property type="match status" value="1"/>
</dbReference>
<dbReference type="OrthoDB" id="9806149at2"/>
<evidence type="ECO:0000256" key="6">
    <source>
        <dbReference type="SAM" id="MobiDB-lite"/>
    </source>
</evidence>
<dbReference type="GO" id="GO:0015658">
    <property type="term" value="F:branched-chain amino acid transmembrane transporter activity"/>
    <property type="evidence" value="ECO:0007669"/>
    <property type="project" value="TreeGrafter"/>
</dbReference>
<protein>
    <submittedName>
        <fullName evidence="8">Branched-chain amino acid transport system ATP-binding protein</fullName>
    </submittedName>
</protein>
<keyword evidence="5" id="KW-0029">Amino-acid transport</keyword>
<evidence type="ECO:0000313" key="9">
    <source>
        <dbReference type="Proteomes" id="UP000199286"/>
    </source>
</evidence>
<dbReference type="PANTHER" id="PTHR43820:SF4">
    <property type="entry name" value="HIGH-AFFINITY BRANCHED-CHAIN AMINO ACID TRANSPORT ATP-BINDING PROTEIN LIVF"/>
    <property type="match status" value="1"/>
</dbReference>
<keyword evidence="3" id="KW-0547">Nucleotide-binding</keyword>
<dbReference type="InterPro" id="IPR003439">
    <property type="entry name" value="ABC_transporter-like_ATP-bd"/>
</dbReference>
<feature type="region of interest" description="Disordered" evidence="6">
    <location>
        <begin position="339"/>
        <end position="375"/>
    </location>
</feature>
<dbReference type="PROSITE" id="PS00211">
    <property type="entry name" value="ABC_TRANSPORTER_1"/>
    <property type="match status" value="1"/>
</dbReference>
<dbReference type="InterPro" id="IPR003593">
    <property type="entry name" value="AAA+_ATPase"/>
</dbReference>
<dbReference type="SUPFAM" id="SSF52540">
    <property type="entry name" value="P-loop containing nucleoside triphosphate hydrolases"/>
    <property type="match status" value="1"/>
</dbReference>
<name>A0A1H3LDZ9_9RHOB</name>
<dbReference type="GO" id="GO:0016887">
    <property type="term" value="F:ATP hydrolysis activity"/>
    <property type="evidence" value="ECO:0007669"/>
    <property type="project" value="InterPro"/>
</dbReference>
<dbReference type="Proteomes" id="UP000199286">
    <property type="component" value="Unassembled WGS sequence"/>
</dbReference>
<dbReference type="GO" id="GO:0005524">
    <property type="term" value="F:ATP binding"/>
    <property type="evidence" value="ECO:0007669"/>
    <property type="project" value="UniProtKB-KW"/>
</dbReference>
<feature type="region of interest" description="Disordered" evidence="6">
    <location>
        <begin position="245"/>
        <end position="320"/>
    </location>
</feature>
<evidence type="ECO:0000256" key="4">
    <source>
        <dbReference type="ARBA" id="ARBA00022840"/>
    </source>
</evidence>
<evidence type="ECO:0000259" key="7">
    <source>
        <dbReference type="PROSITE" id="PS50893"/>
    </source>
</evidence>
<dbReference type="EMBL" id="FNPF01000012">
    <property type="protein sequence ID" value="SDY62105.1"/>
    <property type="molecule type" value="Genomic_DNA"/>
</dbReference>
<evidence type="ECO:0000313" key="8">
    <source>
        <dbReference type="EMBL" id="SDY62105.1"/>
    </source>
</evidence>
<organism evidence="8 9">
    <name type="scientific">Citreimonas salinaria</name>
    <dbReference type="NCBI Taxonomy" id="321339"/>
    <lineage>
        <taxon>Bacteria</taxon>
        <taxon>Pseudomonadati</taxon>
        <taxon>Pseudomonadota</taxon>
        <taxon>Alphaproteobacteria</taxon>
        <taxon>Rhodobacterales</taxon>
        <taxon>Roseobacteraceae</taxon>
        <taxon>Citreimonas</taxon>
    </lineage>
</organism>
<feature type="compositionally biased region" description="Low complexity" evidence="6">
    <location>
        <begin position="339"/>
        <end position="350"/>
    </location>
</feature>